<sequence>MILYLKVIKRQQLIDKVIKERITKDQRYQLLLVKYLIMIQTLQAFSFQNVQGNKRLIRMEKKSYHHIQKRLVKNIIYKTNQFIQDFPDPDLLPAKELIASLPSHVDRPPAEKFDSIILNLYKEIQKHLGRFKSRQQTQQEEELKETLRQDQQYVELFGVQNLQIQRGPSRTQKQNEKKVEAKMRDSIMSRANQNSSQMNKSDVPKENQGPETRKFMISLERTDMKVKQTYDGGSENQRVPVLFTKFNKLHQKDEPLLPIPLGFFNARKPYMTGDHKSRTMSGAFHSRLSSAPFIQQVQQRIKTHQNQRPSQINHMNSTISPIDSPRSKHNIFDQTLTILRNSQVNQSLEQPTGPTDRMSDFLNKKKIPGILDYLESKIYERSKQSYISIINSGQQIGQYPYKQASNRLFSAQEDMPQEMALAQNYYSLEFEDGKIGKKQPLVDHRKRKLLSNLLKNENFVMKSIHNSMIERIIHGGQTLKKRV</sequence>
<feature type="compositionally biased region" description="Polar residues" evidence="1">
    <location>
        <begin position="189"/>
        <end position="200"/>
    </location>
</feature>
<evidence type="ECO:0000313" key="3">
    <source>
        <dbReference type="Proteomes" id="UP000039865"/>
    </source>
</evidence>
<dbReference type="Proteomes" id="UP000039865">
    <property type="component" value="Unassembled WGS sequence"/>
</dbReference>
<accession>A0A077ZZQ5</accession>
<dbReference type="OrthoDB" id="10682714at2759"/>
<evidence type="ECO:0000256" key="1">
    <source>
        <dbReference type="SAM" id="MobiDB-lite"/>
    </source>
</evidence>
<evidence type="ECO:0000313" key="2">
    <source>
        <dbReference type="EMBL" id="CDW75102.1"/>
    </source>
</evidence>
<organism evidence="2 3">
    <name type="scientific">Stylonychia lemnae</name>
    <name type="common">Ciliate</name>
    <dbReference type="NCBI Taxonomy" id="5949"/>
    <lineage>
        <taxon>Eukaryota</taxon>
        <taxon>Sar</taxon>
        <taxon>Alveolata</taxon>
        <taxon>Ciliophora</taxon>
        <taxon>Intramacronucleata</taxon>
        <taxon>Spirotrichea</taxon>
        <taxon>Stichotrichia</taxon>
        <taxon>Sporadotrichida</taxon>
        <taxon>Oxytrichidae</taxon>
        <taxon>Stylonychinae</taxon>
        <taxon>Stylonychia</taxon>
    </lineage>
</organism>
<keyword evidence="3" id="KW-1185">Reference proteome</keyword>
<dbReference type="EMBL" id="CCKQ01003960">
    <property type="protein sequence ID" value="CDW75102.1"/>
    <property type="molecule type" value="Genomic_DNA"/>
</dbReference>
<dbReference type="InParanoid" id="A0A077ZZQ5"/>
<proteinExistence type="predicted"/>
<dbReference type="AlphaFoldDB" id="A0A077ZZQ5"/>
<protein>
    <submittedName>
        <fullName evidence="2">Uncharacterized protein</fullName>
    </submittedName>
</protein>
<reference evidence="2 3" key="1">
    <citation type="submission" date="2014-06" db="EMBL/GenBank/DDBJ databases">
        <authorList>
            <person name="Swart Estienne"/>
        </authorList>
    </citation>
    <scope>NUCLEOTIDE SEQUENCE [LARGE SCALE GENOMIC DNA]</scope>
    <source>
        <strain evidence="2 3">130c</strain>
    </source>
</reference>
<name>A0A077ZZQ5_STYLE</name>
<feature type="region of interest" description="Disordered" evidence="1">
    <location>
        <begin position="189"/>
        <end position="210"/>
    </location>
</feature>
<gene>
    <name evidence="2" type="primary">Contig12278.g13112</name>
    <name evidence="2" type="ORF">STYLEM_4089</name>
</gene>